<reference evidence="8" key="1">
    <citation type="journal article" date="2015" name="Proc. Natl. Acad. Sci. U.S.A.">
        <title>Networks of energetic and metabolic interactions define dynamics in microbial communities.</title>
        <authorList>
            <person name="Embree M."/>
            <person name="Liu J.K."/>
            <person name="Al-Bassam M.M."/>
            <person name="Zengler K."/>
        </authorList>
    </citation>
    <scope>NUCLEOTIDE SEQUENCE</scope>
</reference>
<keyword evidence="8" id="KW-0560">Oxidoreductase</keyword>
<evidence type="ECO:0000259" key="7">
    <source>
        <dbReference type="PROSITE" id="PS51918"/>
    </source>
</evidence>
<accession>A0A0W8E751</accession>
<evidence type="ECO:0000256" key="3">
    <source>
        <dbReference type="ARBA" id="ARBA00022691"/>
    </source>
</evidence>
<dbReference type="EC" id="1.97.1.4" evidence="8"/>
<comment type="caution">
    <text evidence="8">The sequence shown here is derived from an EMBL/GenBank/DDBJ whole genome shotgun (WGS) entry which is preliminary data.</text>
</comment>
<proteinExistence type="predicted"/>
<feature type="domain" description="Radical SAM core" evidence="7">
    <location>
        <begin position="13"/>
        <end position="236"/>
    </location>
</feature>
<evidence type="ECO:0000256" key="1">
    <source>
        <dbReference type="ARBA" id="ARBA00001966"/>
    </source>
</evidence>
<dbReference type="EMBL" id="LNQE01001856">
    <property type="protein sequence ID" value="KUG04214.1"/>
    <property type="molecule type" value="Genomic_DNA"/>
</dbReference>
<dbReference type="PROSITE" id="PS51918">
    <property type="entry name" value="RADICAL_SAM"/>
    <property type="match status" value="1"/>
</dbReference>
<evidence type="ECO:0000256" key="6">
    <source>
        <dbReference type="ARBA" id="ARBA00023014"/>
    </source>
</evidence>
<organism evidence="8">
    <name type="scientific">hydrocarbon metagenome</name>
    <dbReference type="NCBI Taxonomy" id="938273"/>
    <lineage>
        <taxon>unclassified sequences</taxon>
        <taxon>metagenomes</taxon>
        <taxon>ecological metagenomes</taxon>
    </lineage>
</organism>
<dbReference type="InterPro" id="IPR058240">
    <property type="entry name" value="rSAM_sf"/>
</dbReference>
<dbReference type="AlphaFoldDB" id="A0A0W8E751"/>
<dbReference type="Gene3D" id="3.20.20.70">
    <property type="entry name" value="Aldolase class I"/>
    <property type="match status" value="1"/>
</dbReference>
<evidence type="ECO:0000256" key="4">
    <source>
        <dbReference type="ARBA" id="ARBA00022723"/>
    </source>
</evidence>
<dbReference type="GO" id="GO:0043365">
    <property type="term" value="F:[formate-C-acetyltransferase]-activating enzyme activity"/>
    <property type="evidence" value="ECO:0007669"/>
    <property type="project" value="UniProtKB-EC"/>
</dbReference>
<keyword evidence="4" id="KW-0479">Metal-binding</keyword>
<dbReference type="NCBIfam" id="TIGR02495">
    <property type="entry name" value="NrdG2"/>
    <property type="match status" value="1"/>
</dbReference>
<evidence type="ECO:0000256" key="5">
    <source>
        <dbReference type="ARBA" id="ARBA00023004"/>
    </source>
</evidence>
<dbReference type="SUPFAM" id="SSF102114">
    <property type="entry name" value="Radical SAM enzymes"/>
    <property type="match status" value="1"/>
</dbReference>
<gene>
    <name evidence="8" type="ORF">ASZ90_018434</name>
</gene>
<dbReference type="InterPro" id="IPR012840">
    <property type="entry name" value="NrdG2"/>
</dbReference>
<dbReference type="SFLD" id="SFLDS00029">
    <property type="entry name" value="Radical_SAM"/>
    <property type="match status" value="1"/>
</dbReference>
<dbReference type="GO" id="GO:0051539">
    <property type="term" value="F:4 iron, 4 sulfur cluster binding"/>
    <property type="evidence" value="ECO:0007669"/>
    <property type="project" value="UniProtKB-KW"/>
</dbReference>
<dbReference type="InterPro" id="IPR007197">
    <property type="entry name" value="rSAM"/>
</dbReference>
<sequence>MKFAGMIKQSLVDYPGKIAAVLFARGCNFCCPFCHNGHLLIKPGKAGAEYINMQEILDFLRERKGFLDAVVISGGEPCLNLELPEALSKIKDIGYLTKLDTNGSRTSMLSQLGESLLLDYVAMDIKGVLDYKRYLEACGGRLSTEDFFNVKGSINLLKNADMEVEFRTTVVPGLHKAEDIIEIARYIEGASKYSLQQFNPRDTINPDYYHIKPYAREELMAMAEGCRKYVKEVRLLNV</sequence>
<dbReference type="InterPro" id="IPR034457">
    <property type="entry name" value="Organic_radical-activating"/>
</dbReference>
<keyword evidence="2" id="KW-0004">4Fe-4S</keyword>
<keyword evidence="5" id="KW-0408">Iron</keyword>
<dbReference type="InterPro" id="IPR013785">
    <property type="entry name" value="Aldolase_TIM"/>
</dbReference>
<comment type="cofactor">
    <cofactor evidence="1">
        <name>[4Fe-4S] cluster</name>
        <dbReference type="ChEBI" id="CHEBI:49883"/>
    </cofactor>
</comment>
<dbReference type="PANTHER" id="PTHR30352">
    <property type="entry name" value="PYRUVATE FORMATE-LYASE-ACTIVATING ENZYME"/>
    <property type="match status" value="1"/>
</dbReference>
<dbReference type="PANTHER" id="PTHR30352:SF13">
    <property type="entry name" value="GLYCYL-RADICAL ENZYME ACTIVATING ENZYME YJJW-RELATED"/>
    <property type="match status" value="1"/>
</dbReference>
<dbReference type="GO" id="GO:0046872">
    <property type="term" value="F:metal ion binding"/>
    <property type="evidence" value="ECO:0007669"/>
    <property type="project" value="UniProtKB-KW"/>
</dbReference>
<dbReference type="Pfam" id="PF04055">
    <property type="entry name" value="Radical_SAM"/>
    <property type="match status" value="1"/>
</dbReference>
<protein>
    <submittedName>
        <fullName evidence="8">Ribonucleotide reductase of class iii (Anaerobic), activating protein</fullName>
        <ecNumber evidence="8">1.97.1.4</ecNumber>
    </submittedName>
</protein>
<evidence type="ECO:0000256" key="2">
    <source>
        <dbReference type="ARBA" id="ARBA00022485"/>
    </source>
</evidence>
<dbReference type="SFLD" id="SFLDG01094">
    <property type="entry name" value="Uncharacterised_Radical_SAM_Su"/>
    <property type="match status" value="1"/>
</dbReference>
<keyword evidence="3" id="KW-0949">S-adenosyl-L-methionine</keyword>
<evidence type="ECO:0000313" key="8">
    <source>
        <dbReference type="EMBL" id="KUG04214.1"/>
    </source>
</evidence>
<keyword evidence="6" id="KW-0411">Iron-sulfur</keyword>
<dbReference type="CDD" id="cd01335">
    <property type="entry name" value="Radical_SAM"/>
    <property type="match status" value="1"/>
</dbReference>
<name>A0A0W8E751_9ZZZZ</name>